<reference evidence="2" key="1">
    <citation type="submission" date="2024-03" db="EMBL/GenBank/DDBJ databases">
        <title>WGS assembly of Saponaria officinalis var. Norfolk2.</title>
        <authorList>
            <person name="Jenkins J."/>
            <person name="Shu S."/>
            <person name="Grimwood J."/>
            <person name="Barry K."/>
            <person name="Goodstein D."/>
            <person name="Schmutz J."/>
            <person name="Leebens-Mack J."/>
            <person name="Osbourn A."/>
        </authorList>
    </citation>
    <scope>NUCLEOTIDE SEQUENCE [LARGE SCALE GENOMIC DNA]</scope>
    <source>
        <strain evidence="2">JIC</strain>
    </source>
</reference>
<dbReference type="InterPro" id="IPR036163">
    <property type="entry name" value="HMA_dom_sf"/>
</dbReference>
<dbReference type="Pfam" id="PF00403">
    <property type="entry name" value="HMA"/>
    <property type="match status" value="1"/>
</dbReference>
<gene>
    <name evidence="2" type="ORF">RND81_13G053600</name>
</gene>
<dbReference type="Proteomes" id="UP001443914">
    <property type="component" value="Unassembled WGS sequence"/>
</dbReference>
<organism evidence="2 3">
    <name type="scientific">Saponaria officinalis</name>
    <name type="common">Common soapwort</name>
    <name type="synonym">Lychnis saponaria</name>
    <dbReference type="NCBI Taxonomy" id="3572"/>
    <lineage>
        <taxon>Eukaryota</taxon>
        <taxon>Viridiplantae</taxon>
        <taxon>Streptophyta</taxon>
        <taxon>Embryophyta</taxon>
        <taxon>Tracheophyta</taxon>
        <taxon>Spermatophyta</taxon>
        <taxon>Magnoliopsida</taxon>
        <taxon>eudicotyledons</taxon>
        <taxon>Gunneridae</taxon>
        <taxon>Pentapetalae</taxon>
        <taxon>Caryophyllales</taxon>
        <taxon>Caryophyllaceae</taxon>
        <taxon>Caryophylleae</taxon>
        <taxon>Saponaria</taxon>
    </lineage>
</organism>
<dbReference type="AlphaFoldDB" id="A0AAW1H2Q6"/>
<keyword evidence="3" id="KW-1185">Reference proteome</keyword>
<dbReference type="PANTHER" id="PTHR46119:SF15">
    <property type="entry name" value="PROTEIN SODIUM POTASSIUM ROOT DEFECTIVE 2"/>
    <property type="match status" value="1"/>
</dbReference>
<sequence>MKDSVAKRFFRQKPKQVNTRRVHDVMMGAGKGQPLFFAENLSIPTFQVVVMSANMGCSSCRSRVHKLLSKMIGFEEYSVDVLNKEVMIKGDLRRLWSTKEEAA</sequence>
<dbReference type="InterPro" id="IPR044526">
    <property type="entry name" value="NAKR1-3"/>
</dbReference>
<dbReference type="PROSITE" id="PS50846">
    <property type="entry name" value="HMA_2"/>
    <property type="match status" value="1"/>
</dbReference>
<accession>A0AAW1H2Q6</accession>
<dbReference type="InterPro" id="IPR006121">
    <property type="entry name" value="HMA_dom"/>
</dbReference>
<protein>
    <recommendedName>
        <fullName evidence="1">HMA domain-containing protein</fullName>
    </recommendedName>
</protein>
<dbReference type="CDD" id="cd00371">
    <property type="entry name" value="HMA"/>
    <property type="match status" value="1"/>
</dbReference>
<evidence type="ECO:0000313" key="2">
    <source>
        <dbReference type="EMBL" id="KAK9668343.1"/>
    </source>
</evidence>
<dbReference type="SUPFAM" id="SSF55008">
    <property type="entry name" value="HMA, heavy metal-associated domain"/>
    <property type="match status" value="1"/>
</dbReference>
<evidence type="ECO:0000259" key="1">
    <source>
        <dbReference type="PROSITE" id="PS50846"/>
    </source>
</evidence>
<dbReference type="GO" id="GO:0046872">
    <property type="term" value="F:metal ion binding"/>
    <property type="evidence" value="ECO:0007669"/>
    <property type="project" value="InterPro"/>
</dbReference>
<evidence type="ECO:0000313" key="3">
    <source>
        <dbReference type="Proteomes" id="UP001443914"/>
    </source>
</evidence>
<proteinExistence type="predicted"/>
<dbReference type="PANTHER" id="PTHR46119">
    <property type="entry name" value="OS08G0405700 PROTEIN"/>
    <property type="match status" value="1"/>
</dbReference>
<name>A0AAW1H2Q6_SAPOF</name>
<comment type="caution">
    <text evidence="2">The sequence shown here is derived from an EMBL/GenBank/DDBJ whole genome shotgun (WGS) entry which is preliminary data.</text>
</comment>
<feature type="domain" description="HMA" evidence="1">
    <location>
        <begin position="46"/>
        <end position="103"/>
    </location>
</feature>
<dbReference type="Gene3D" id="3.30.70.100">
    <property type="match status" value="1"/>
</dbReference>
<dbReference type="EMBL" id="JBDFQZ010000013">
    <property type="protein sequence ID" value="KAK9668343.1"/>
    <property type="molecule type" value="Genomic_DNA"/>
</dbReference>